<dbReference type="Proteomes" id="UP001551329">
    <property type="component" value="Unassembled WGS sequence"/>
</dbReference>
<dbReference type="InterPro" id="IPR016024">
    <property type="entry name" value="ARM-type_fold"/>
</dbReference>
<dbReference type="SUPFAM" id="SSF48371">
    <property type="entry name" value="ARM repeat"/>
    <property type="match status" value="1"/>
</dbReference>
<protein>
    <submittedName>
        <fullName evidence="2">HEAT repeat domain-containing protein</fullName>
    </submittedName>
</protein>
<proteinExistence type="predicted"/>
<feature type="region of interest" description="Disordered" evidence="1">
    <location>
        <begin position="279"/>
        <end position="316"/>
    </location>
</feature>
<gene>
    <name evidence="2" type="ORF">AB0A88_31065</name>
</gene>
<dbReference type="Gene3D" id="1.25.10.10">
    <property type="entry name" value="Leucine-rich Repeat Variant"/>
    <property type="match status" value="2"/>
</dbReference>
<evidence type="ECO:0000256" key="1">
    <source>
        <dbReference type="SAM" id="MobiDB-lite"/>
    </source>
</evidence>
<feature type="compositionally biased region" description="Pro residues" evidence="1">
    <location>
        <begin position="299"/>
        <end position="310"/>
    </location>
</feature>
<reference evidence="2 3" key="1">
    <citation type="submission" date="2024-06" db="EMBL/GenBank/DDBJ databases">
        <title>The Natural Products Discovery Center: Release of the First 8490 Sequenced Strains for Exploring Actinobacteria Biosynthetic Diversity.</title>
        <authorList>
            <person name="Kalkreuter E."/>
            <person name="Kautsar S.A."/>
            <person name="Yang D."/>
            <person name="Bader C.D."/>
            <person name="Teijaro C.N."/>
            <person name="Fluegel L."/>
            <person name="Davis C.M."/>
            <person name="Simpson J.R."/>
            <person name="Lauterbach L."/>
            <person name="Steele A.D."/>
            <person name="Gui C."/>
            <person name="Meng S."/>
            <person name="Li G."/>
            <person name="Viehrig K."/>
            <person name="Ye F."/>
            <person name="Su P."/>
            <person name="Kiefer A.F."/>
            <person name="Nichols A."/>
            <person name="Cepeda A.J."/>
            <person name="Yan W."/>
            <person name="Fan B."/>
            <person name="Jiang Y."/>
            <person name="Adhikari A."/>
            <person name="Zheng C.-J."/>
            <person name="Schuster L."/>
            <person name="Cowan T.M."/>
            <person name="Smanski M.J."/>
            <person name="Chevrette M.G."/>
            <person name="De Carvalho L.P.S."/>
            <person name="Shen B."/>
        </authorList>
    </citation>
    <scope>NUCLEOTIDE SEQUENCE [LARGE SCALE GENOMIC DNA]</scope>
    <source>
        <strain evidence="2 3">NPDC045974</strain>
    </source>
</reference>
<evidence type="ECO:0000313" key="3">
    <source>
        <dbReference type="Proteomes" id="UP001551329"/>
    </source>
</evidence>
<dbReference type="EMBL" id="JBEZAE010000027">
    <property type="protein sequence ID" value="MEU7074539.1"/>
    <property type="molecule type" value="Genomic_DNA"/>
</dbReference>
<dbReference type="InterPro" id="IPR011989">
    <property type="entry name" value="ARM-like"/>
</dbReference>
<sequence>MARLRYDEDVDHDRVARLAVELLGDADTEVRQAALDCLQLHRIATPAARAALDRLFGDPDPRVRESVLRPLALHAEDGARAVELLRPALVDADPGLRAAALSAVVKRTGDERVVRDLVQELLRNDGSPEVTAAAINAVREIGSDDPGTHAHLCELAGHEDITVRWAALRCLAEGGIPGGPLEDFFTHRLKHDDFSWIRQYGLDLFVSHGEDDVPVRDFLLDRCRNDPSPEVQSHALMWLWTLDPEAARDLAFDLARNHPDTHARISAVDHLLTECGDVGGGGGPLQHQGAYKRLRRGPGPGPPKQPPPKHGPQQAG</sequence>
<feature type="non-terminal residue" evidence="2">
    <location>
        <position position="316"/>
    </location>
</feature>
<dbReference type="RefSeq" id="WP_360020646.1">
    <property type="nucleotide sequence ID" value="NZ_JBEZAE010000027.1"/>
</dbReference>
<keyword evidence="3" id="KW-1185">Reference proteome</keyword>
<comment type="caution">
    <text evidence="2">The sequence shown here is derived from an EMBL/GenBank/DDBJ whole genome shotgun (WGS) entry which is preliminary data.</text>
</comment>
<name>A0ABV3CID2_9ACTN</name>
<organism evidence="2 3">
    <name type="scientific">Streptomyces narbonensis</name>
    <dbReference type="NCBI Taxonomy" id="67333"/>
    <lineage>
        <taxon>Bacteria</taxon>
        <taxon>Bacillati</taxon>
        <taxon>Actinomycetota</taxon>
        <taxon>Actinomycetes</taxon>
        <taxon>Kitasatosporales</taxon>
        <taxon>Streptomycetaceae</taxon>
        <taxon>Streptomyces</taxon>
    </lineage>
</organism>
<accession>A0ABV3CID2</accession>
<evidence type="ECO:0000313" key="2">
    <source>
        <dbReference type="EMBL" id="MEU7074539.1"/>
    </source>
</evidence>
<dbReference type="Pfam" id="PF13646">
    <property type="entry name" value="HEAT_2"/>
    <property type="match status" value="3"/>
</dbReference>